<sequence>MDQNKKRQKREQRDHLLNQLESPDLAAAKVTTKEQISTAPTDDVTPQPQQVMSLKSSARYIMQKNYCFLRQR</sequence>
<accession>A0A0B7A7D5</accession>
<reference evidence="2" key="1">
    <citation type="submission" date="2014-12" db="EMBL/GenBank/DDBJ databases">
        <title>Insight into the proteome of Arion vulgaris.</title>
        <authorList>
            <person name="Aradska J."/>
            <person name="Bulat T."/>
            <person name="Smidak R."/>
            <person name="Sarate P."/>
            <person name="Gangsoo J."/>
            <person name="Sialana F."/>
            <person name="Bilban M."/>
            <person name="Lubec G."/>
        </authorList>
    </citation>
    <scope>NUCLEOTIDE SEQUENCE</scope>
    <source>
        <tissue evidence="2">Skin</tissue>
    </source>
</reference>
<proteinExistence type="predicted"/>
<evidence type="ECO:0000313" key="2">
    <source>
        <dbReference type="EMBL" id="CEK75885.1"/>
    </source>
</evidence>
<name>A0A0B7A7D5_9EUPU</name>
<protein>
    <submittedName>
        <fullName evidence="2">Uncharacterized protein</fullName>
    </submittedName>
</protein>
<feature type="compositionally biased region" description="Basic residues" evidence="1">
    <location>
        <begin position="1"/>
        <end position="10"/>
    </location>
</feature>
<feature type="region of interest" description="Disordered" evidence="1">
    <location>
        <begin position="1"/>
        <end position="49"/>
    </location>
</feature>
<feature type="non-terminal residue" evidence="2">
    <location>
        <position position="72"/>
    </location>
</feature>
<evidence type="ECO:0000256" key="1">
    <source>
        <dbReference type="SAM" id="MobiDB-lite"/>
    </source>
</evidence>
<organism evidence="2">
    <name type="scientific">Arion vulgaris</name>
    <dbReference type="NCBI Taxonomy" id="1028688"/>
    <lineage>
        <taxon>Eukaryota</taxon>
        <taxon>Metazoa</taxon>
        <taxon>Spiralia</taxon>
        <taxon>Lophotrochozoa</taxon>
        <taxon>Mollusca</taxon>
        <taxon>Gastropoda</taxon>
        <taxon>Heterobranchia</taxon>
        <taxon>Euthyneura</taxon>
        <taxon>Panpulmonata</taxon>
        <taxon>Eupulmonata</taxon>
        <taxon>Stylommatophora</taxon>
        <taxon>Helicina</taxon>
        <taxon>Arionoidea</taxon>
        <taxon>Arionidae</taxon>
        <taxon>Arion</taxon>
    </lineage>
</organism>
<dbReference type="EMBL" id="HACG01029020">
    <property type="protein sequence ID" value="CEK75885.1"/>
    <property type="molecule type" value="Transcribed_RNA"/>
</dbReference>
<dbReference type="AlphaFoldDB" id="A0A0B7A7D5"/>
<feature type="compositionally biased region" description="Polar residues" evidence="1">
    <location>
        <begin position="33"/>
        <end position="49"/>
    </location>
</feature>
<gene>
    <name evidence="2" type="primary">ORF97461</name>
</gene>